<organism evidence="2 3">
    <name type="scientific">Nannocystis bainbridge</name>
    <dbReference type="NCBI Taxonomy" id="2995303"/>
    <lineage>
        <taxon>Bacteria</taxon>
        <taxon>Pseudomonadati</taxon>
        <taxon>Myxococcota</taxon>
        <taxon>Polyangia</taxon>
        <taxon>Nannocystales</taxon>
        <taxon>Nannocystaceae</taxon>
        <taxon>Nannocystis</taxon>
    </lineage>
</organism>
<dbReference type="InterPro" id="IPR045426">
    <property type="entry name" value="ADYC"/>
</dbReference>
<feature type="domain" description="ADYC" evidence="1">
    <location>
        <begin position="102"/>
        <end position="291"/>
    </location>
</feature>
<name>A0ABT5E3Q0_9BACT</name>
<keyword evidence="3" id="KW-1185">Reference proteome</keyword>
<evidence type="ECO:0000259" key="1">
    <source>
        <dbReference type="Pfam" id="PF20032"/>
    </source>
</evidence>
<accession>A0ABT5E3Q0</accession>
<evidence type="ECO:0000313" key="3">
    <source>
        <dbReference type="Proteomes" id="UP001221686"/>
    </source>
</evidence>
<comment type="caution">
    <text evidence="2">The sequence shown here is derived from an EMBL/GenBank/DDBJ whole genome shotgun (WGS) entry which is preliminary data.</text>
</comment>
<proteinExistence type="predicted"/>
<dbReference type="Proteomes" id="UP001221686">
    <property type="component" value="Unassembled WGS sequence"/>
</dbReference>
<gene>
    <name evidence="2" type="ORF">POL25_26590</name>
</gene>
<protein>
    <submittedName>
        <fullName evidence="2">ADYC domain-containing protein</fullName>
    </submittedName>
</protein>
<reference evidence="2 3" key="1">
    <citation type="submission" date="2022-11" db="EMBL/GenBank/DDBJ databases">
        <title>Minimal conservation of predation-associated metabolite biosynthetic gene clusters underscores biosynthetic potential of Myxococcota including descriptions for ten novel species: Archangium lansinium sp. nov., Myxococcus landrumus sp. nov., Nannocystis bai.</title>
        <authorList>
            <person name="Ahearne A."/>
            <person name="Stevens C."/>
            <person name="Dowd S."/>
        </authorList>
    </citation>
    <scope>NUCLEOTIDE SEQUENCE [LARGE SCALE GENOMIC DNA]</scope>
    <source>
        <strain evidence="2 3">BB15-2</strain>
    </source>
</reference>
<dbReference type="Pfam" id="PF20032">
    <property type="entry name" value="ADYC"/>
    <property type="match status" value="1"/>
</dbReference>
<sequence length="323" mass="35089">MSLFIVDFRHVPLALLALTVACTEIPGEDDLQFRTTNDTTPLNSPDINHAPVPEVALDGQENFAGVTLVGLRHLETSSQIFQLDTIDDALVARDGSSIIASGSDLLGWELVMERDGHELIATISGYSDDIEALADDGEPLTAYALSYHGLKDGVWGQWNECPEFAASPDSPVLTLIRGQTYDREDRRVDLIDPDWVTFACLGEAAFKAKSLGYSQSRIFPGTSAPATRAQQDATLKMITADYCGTGHSFTEQGVAIDWQNRAASVTPAATPGDLEAVWGPDGALCLEEPRLRPRQDVEAECTIPSCAGFDFTGAWEWKSFHKP</sequence>
<evidence type="ECO:0000313" key="2">
    <source>
        <dbReference type="EMBL" id="MDC0720499.1"/>
    </source>
</evidence>
<dbReference type="EMBL" id="JAQNDL010000003">
    <property type="protein sequence ID" value="MDC0720499.1"/>
    <property type="molecule type" value="Genomic_DNA"/>
</dbReference>
<dbReference type="RefSeq" id="WP_272089007.1">
    <property type="nucleotide sequence ID" value="NZ_JAQNDL010000003.1"/>
</dbReference>